<evidence type="ECO:0000313" key="1">
    <source>
        <dbReference type="EMBL" id="QDP79620.1"/>
    </source>
</evidence>
<dbReference type="Proteomes" id="UP000317039">
    <property type="component" value="Chromosome"/>
</dbReference>
<protein>
    <submittedName>
        <fullName evidence="1">Uncharacterized protein</fullName>
    </submittedName>
</protein>
<dbReference type="RefSeq" id="WP_143980996.1">
    <property type="nucleotide sequence ID" value="NZ_CP041695.1"/>
</dbReference>
<evidence type="ECO:0000313" key="2">
    <source>
        <dbReference type="Proteomes" id="UP000317039"/>
    </source>
</evidence>
<accession>A0A516NL41</accession>
<dbReference type="KEGG" id="nod:FOH10_13810"/>
<organism evidence="1 2">
    <name type="scientific">Nocardia otitidiscaviarum</name>
    <dbReference type="NCBI Taxonomy" id="1823"/>
    <lineage>
        <taxon>Bacteria</taxon>
        <taxon>Bacillati</taxon>
        <taxon>Actinomycetota</taxon>
        <taxon>Actinomycetes</taxon>
        <taxon>Mycobacteriales</taxon>
        <taxon>Nocardiaceae</taxon>
        <taxon>Nocardia</taxon>
    </lineage>
</organism>
<dbReference type="AlphaFoldDB" id="A0A516NL41"/>
<gene>
    <name evidence="1" type="ORF">FOH10_13810</name>
</gene>
<sequence>MNDRDPMPGKQEIGERTIALVIQMHQWGLTPSRILREIIRLYPNVSTPELMDVMRSAFSLPYPAVQCIGGWWADGTGELSDTDLDAFLVEEISRHYRSGTP</sequence>
<proteinExistence type="predicted"/>
<name>A0A516NL41_9NOCA</name>
<reference evidence="1 2" key="1">
    <citation type="submission" date="2019-07" db="EMBL/GenBank/DDBJ databases">
        <title>Complete Genome Sequence and Methylome Analysis of Nocardia otitidis-caviarum NEB252.</title>
        <authorList>
            <person name="Fomenkov A."/>
            <person name="Anton B.P."/>
            <person name="Vincze T."/>
            <person name="Roberts R.J."/>
        </authorList>
    </citation>
    <scope>NUCLEOTIDE SEQUENCE [LARGE SCALE GENOMIC DNA]</scope>
    <source>
        <strain evidence="1 2">NEB252</strain>
    </source>
</reference>
<dbReference type="EMBL" id="CP041695">
    <property type="protein sequence ID" value="QDP79620.1"/>
    <property type="molecule type" value="Genomic_DNA"/>
</dbReference>
<dbReference type="GeneID" id="80333454"/>